<dbReference type="Pfam" id="PF22725">
    <property type="entry name" value="GFO_IDH_MocA_C3"/>
    <property type="match status" value="1"/>
</dbReference>
<dbReference type="RefSeq" id="WP_377914981.1">
    <property type="nucleotide sequence ID" value="NZ_JBHSKS010000007.1"/>
</dbReference>
<proteinExistence type="predicted"/>
<accession>A0ABW0BXX2</accession>
<keyword evidence="1" id="KW-0560">Oxidoreductase</keyword>
<evidence type="ECO:0000313" key="5">
    <source>
        <dbReference type="Proteomes" id="UP001596163"/>
    </source>
</evidence>
<dbReference type="Gene3D" id="3.40.50.720">
    <property type="entry name" value="NAD(P)-binding Rossmann-like Domain"/>
    <property type="match status" value="1"/>
</dbReference>
<evidence type="ECO:0000313" key="4">
    <source>
        <dbReference type="EMBL" id="MFC5192200.1"/>
    </source>
</evidence>
<dbReference type="PANTHER" id="PTHR43818:SF11">
    <property type="entry name" value="BCDNA.GH03377"/>
    <property type="match status" value="1"/>
</dbReference>
<dbReference type="Gene3D" id="3.30.360.10">
    <property type="entry name" value="Dihydrodipicolinate Reductase, domain 2"/>
    <property type="match status" value="1"/>
</dbReference>
<keyword evidence="5" id="KW-1185">Reference proteome</keyword>
<protein>
    <submittedName>
        <fullName evidence="4">Gfo/Idh/MocA family protein</fullName>
    </submittedName>
</protein>
<dbReference type="PANTHER" id="PTHR43818">
    <property type="entry name" value="BCDNA.GH03377"/>
    <property type="match status" value="1"/>
</dbReference>
<comment type="caution">
    <text evidence="4">The sequence shown here is derived from an EMBL/GenBank/DDBJ whole genome shotgun (WGS) entry which is preliminary data.</text>
</comment>
<feature type="domain" description="GFO/IDH/MocA-like oxidoreductase" evidence="3">
    <location>
        <begin position="154"/>
        <end position="280"/>
    </location>
</feature>
<evidence type="ECO:0000256" key="1">
    <source>
        <dbReference type="ARBA" id="ARBA00023002"/>
    </source>
</evidence>
<dbReference type="Pfam" id="PF01408">
    <property type="entry name" value="GFO_IDH_MocA"/>
    <property type="match status" value="1"/>
</dbReference>
<dbReference type="InterPro" id="IPR036291">
    <property type="entry name" value="NAD(P)-bd_dom_sf"/>
</dbReference>
<dbReference type="InterPro" id="IPR055170">
    <property type="entry name" value="GFO_IDH_MocA-like_dom"/>
</dbReference>
<reference evidence="5" key="1">
    <citation type="journal article" date="2019" name="Int. J. Syst. Evol. Microbiol.">
        <title>The Global Catalogue of Microorganisms (GCM) 10K type strain sequencing project: providing services to taxonomists for standard genome sequencing and annotation.</title>
        <authorList>
            <consortium name="The Broad Institute Genomics Platform"/>
            <consortium name="The Broad Institute Genome Sequencing Center for Infectious Disease"/>
            <person name="Wu L."/>
            <person name="Ma J."/>
        </authorList>
    </citation>
    <scope>NUCLEOTIDE SEQUENCE [LARGE SCALE GENOMIC DNA]</scope>
    <source>
        <strain evidence="5">CGMCC 1.7030</strain>
    </source>
</reference>
<dbReference type="InterPro" id="IPR000683">
    <property type="entry name" value="Gfo/Idh/MocA-like_OxRdtase_N"/>
</dbReference>
<evidence type="ECO:0000259" key="3">
    <source>
        <dbReference type="Pfam" id="PF22725"/>
    </source>
</evidence>
<feature type="domain" description="Gfo/Idh/MocA-like oxidoreductase N-terminal" evidence="2">
    <location>
        <begin position="24"/>
        <end position="141"/>
    </location>
</feature>
<dbReference type="SUPFAM" id="SSF51735">
    <property type="entry name" value="NAD(P)-binding Rossmann-fold domains"/>
    <property type="match status" value="1"/>
</dbReference>
<dbReference type="InterPro" id="IPR050463">
    <property type="entry name" value="Gfo/Idh/MocA_oxidrdct_glycsds"/>
</dbReference>
<sequence length="365" mass="40585">MKNWIGILLLLWISPAFAQEEVLRIGVAGLNHGHVGWVFEAHKRPDIEIVGIAEPNRALAERYVRAHGLSMDLIFESLEEMLEKTKPEAVTGFGTTFAHLEIVQQCAPRGVHVMVEKPLSVSLTHAREMATLAQKHQIHLLTNYETSWYATNEKAYELFKAGEIGEARKIVVRDGHRGPKKIGVGPDFLDWLTDPVLNGAGALMDFGCYGANLSTWLLDGKRPLSVTAITQQLNPADNPKVDDEATIILTYPSSQTIIEASWNWPIGRKDMEIYGLTGAIFSDNAKQLRVRVAKGYDGFEEEKMDLGARKAPFDDPFSVLKAVVRGKTKLASFDPYSLENNLIVMEILEAAKESANTGRTIFLEK</sequence>
<name>A0ABW0BXX2_9BACT</name>
<organism evidence="4 5">
    <name type="scientific">Algoriphagus aquatilis</name>
    <dbReference type="NCBI Taxonomy" id="490186"/>
    <lineage>
        <taxon>Bacteria</taxon>
        <taxon>Pseudomonadati</taxon>
        <taxon>Bacteroidota</taxon>
        <taxon>Cytophagia</taxon>
        <taxon>Cytophagales</taxon>
        <taxon>Cyclobacteriaceae</taxon>
        <taxon>Algoriphagus</taxon>
    </lineage>
</organism>
<dbReference type="EMBL" id="JBHSKS010000007">
    <property type="protein sequence ID" value="MFC5192200.1"/>
    <property type="molecule type" value="Genomic_DNA"/>
</dbReference>
<gene>
    <name evidence="4" type="ORF">ACFPIK_10505</name>
</gene>
<dbReference type="SUPFAM" id="SSF55347">
    <property type="entry name" value="Glyceraldehyde-3-phosphate dehydrogenase-like, C-terminal domain"/>
    <property type="match status" value="1"/>
</dbReference>
<evidence type="ECO:0000259" key="2">
    <source>
        <dbReference type="Pfam" id="PF01408"/>
    </source>
</evidence>
<dbReference type="Proteomes" id="UP001596163">
    <property type="component" value="Unassembled WGS sequence"/>
</dbReference>